<accession>A0A125WAC5</accession>
<name>A0A125WAC5_ENTFL</name>
<dbReference type="RefSeq" id="WP_002355808.1">
    <property type="nucleotide sequence ID" value="NZ_GL454411.1"/>
</dbReference>
<proteinExistence type="predicted"/>
<feature type="transmembrane region" description="Helical" evidence="1">
    <location>
        <begin position="6"/>
        <end position="23"/>
    </location>
</feature>
<keyword evidence="1" id="KW-0812">Transmembrane</keyword>
<reference evidence="2 3" key="1">
    <citation type="submission" date="2010-07" db="EMBL/GenBank/DDBJ databases">
        <authorList>
            <person name="Sid Ahmed O."/>
        </authorList>
    </citation>
    <scope>NUCLEOTIDE SEQUENCE [LARGE SCALE GENOMIC DNA]</scope>
    <source>
        <strain evidence="2 3">TX4248</strain>
    </source>
</reference>
<gene>
    <name evidence="2" type="ORF">HMPREF9498_00143</name>
</gene>
<sequence>MIELIVLLTVFTYGTNFVLYLILKNKKSMPIVEKASIVLGINMSVLLLDGIFAFVGKFIMLSEWELLAPIFEIV</sequence>
<comment type="caution">
    <text evidence="2">The sequence shown here is derived from an EMBL/GenBank/DDBJ whole genome shotgun (WGS) entry which is preliminary data.</text>
</comment>
<dbReference type="Proteomes" id="UP000004846">
    <property type="component" value="Unassembled WGS sequence"/>
</dbReference>
<evidence type="ECO:0000313" key="3">
    <source>
        <dbReference type="Proteomes" id="UP000004846"/>
    </source>
</evidence>
<protein>
    <submittedName>
        <fullName evidence="2">Uncharacterized protein</fullName>
    </submittedName>
</protein>
<organism evidence="2 3">
    <name type="scientific">Enterococcus faecalis TX4248</name>
    <dbReference type="NCBI Taxonomy" id="749495"/>
    <lineage>
        <taxon>Bacteria</taxon>
        <taxon>Bacillati</taxon>
        <taxon>Bacillota</taxon>
        <taxon>Bacilli</taxon>
        <taxon>Lactobacillales</taxon>
        <taxon>Enterococcaceae</taxon>
        <taxon>Enterococcus</taxon>
    </lineage>
</organism>
<evidence type="ECO:0000313" key="2">
    <source>
        <dbReference type="EMBL" id="EFM84168.1"/>
    </source>
</evidence>
<dbReference type="EMBL" id="AEBR01000005">
    <property type="protein sequence ID" value="EFM84168.1"/>
    <property type="molecule type" value="Genomic_DNA"/>
</dbReference>
<keyword evidence="1" id="KW-0472">Membrane</keyword>
<dbReference type="HOGENOM" id="CLU_200356_0_0_9"/>
<keyword evidence="1" id="KW-1133">Transmembrane helix</keyword>
<dbReference type="AlphaFoldDB" id="A0A125WAC5"/>
<feature type="transmembrane region" description="Helical" evidence="1">
    <location>
        <begin position="35"/>
        <end position="59"/>
    </location>
</feature>
<dbReference type="GeneID" id="60893262"/>
<evidence type="ECO:0000256" key="1">
    <source>
        <dbReference type="SAM" id="Phobius"/>
    </source>
</evidence>